<dbReference type="GO" id="GO:0030288">
    <property type="term" value="C:outer membrane-bounded periplasmic space"/>
    <property type="evidence" value="ECO:0007669"/>
    <property type="project" value="TreeGrafter"/>
</dbReference>
<evidence type="ECO:0000256" key="5">
    <source>
        <dbReference type="SAM" id="SignalP"/>
    </source>
</evidence>
<evidence type="ECO:0000256" key="2">
    <source>
        <dbReference type="ARBA" id="ARBA00008814"/>
    </source>
</evidence>
<dbReference type="SUPFAM" id="SSF53807">
    <property type="entry name" value="Helical backbone' metal receptor"/>
    <property type="match status" value="1"/>
</dbReference>
<keyword evidence="4 5" id="KW-0732">Signal</keyword>
<evidence type="ECO:0000256" key="3">
    <source>
        <dbReference type="ARBA" id="ARBA00022448"/>
    </source>
</evidence>
<comment type="similarity">
    <text evidence="2">Belongs to the bacterial solute-binding protein 8 family.</text>
</comment>
<dbReference type="Gene3D" id="3.40.50.1980">
    <property type="entry name" value="Nitrogenase molybdenum iron protein domain"/>
    <property type="match status" value="2"/>
</dbReference>
<reference evidence="7 8" key="1">
    <citation type="submission" date="2016-05" db="EMBL/GenBank/DDBJ databases">
        <title>Paenibacillus sp. 1ZS3-15 nov., isolated from the rhizosphere soil.</title>
        <authorList>
            <person name="Zhang X.X."/>
            <person name="Zhang J."/>
        </authorList>
    </citation>
    <scope>NUCLEOTIDE SEQUENCE [LARGE SCALE GENOMIC DNA]</scope>
    <source>
        <strain evidence="7 8">1ZS3-15</strain>
    </source>
</reference>
<dbReference type="InterPro" id="IPR002491">
    <property type="entry name" value="ABC_transptr_periplasmic_BD"/>
</dbReference>
<gene>
    <name evidence="7" type="ORF">A8708_05245</name>
</gene>
<feature type="signal peptide" evidence="5">
    <location>
        <begin position="1"/>
        <end position="35"/>
    </location>
</feature>
<comment type="subcellular location">
    <subcellularLocation>
        <location evidence="1">Cell envelope</location>
    </subcellularLocation>
</comment>
<sequence>MIENDYQTEVLMLKRILSKSACSSLLLVLMLSILAACGNAGAGTKPSNETASPSLASTTSAAPAEQASKRVYKDAISREVEIPAHPTRIAAHYFAAEMKALNGPLIGTNFLNAKLSLTPEQLTGITDIGGDGVNPNAEKLVALDPDLIILPNFLDQKVVEAVSKIAPTVVMNYSEDTFTRLKKLGDVAGVQGASDKWLSAYDAKVKKKREEVSSIVKEGTTATAFVLHSDKKLYVYGTQRLGPTMYDALGFKQSDKVKQLFANEPNALWKEISLEVLPEYAADHIFIVSSKMDGKTVPEMDDLLSSPIWKNVPAVKNGKAHVVGTRWGLNDPLTLDWLLDEMPKVLLQK</sequence>
<accession>A0A198A1L2</accession>
<dbReference type="Pfam" id="PF01497">
    <property type="entry name" value="Peripla_BP_2"/>
    <property type="match status" value="1"/>
</dbReference>
<feature type="domain" description="Fe/B12 periplasmic-binding" evidence="6">
    <location>
        <begin position="78"/>
        <end position="349"/>
    </location>
</feature>
<evidence type="ECO:0000313" key="7">
    <source>
        <dbReference type="EMBL" id="OAS14906.1"/>
    </source>
</evidence>
<organism evidence="7 8">
    <name type="scientific">Paenibacillus oryzisoli</name>
    <dbReference type="NCBI Taxonomy" id="1850517"/>
    <lineage>
        <taxon>Bacteria</taxon>
        <taxon>Bacillati</taxon>
        <taxon>Bacillota</taxon>
        <taxon>Bacilli</taxon>
        <taxon>Bacillales</taxon>
        <taxon>Paenibacillaceae</taxon>
        <taxon>Paenibacillus</taxon>
    </lineage>
</organism>
<comment type="caution">
    <text evidence="7">The sequence shown here is derived from an EMBL/GenBank/DDBJ whole genome shotgun (WGS) entry which is preliminary data.</text>
</comment>
<dbReference type="AlphaFoldDB" id="A0A198A1L2"/>
<protein>
    <recommendedName>
        <fullName evidence="6">Fe/B12 periplasmic-binding domain-containing protein</fullName>
    </recommendedName>
</protein>
<name>A0A198A1L2_9BACL</name>
<dbReference type="Proteomes" id="UP000078454">
    <property type="component" value="Unassembled WGS sequence"/>
</dbReference>
<evidence type="ECO:0000256" key="1">
    <source>
        <dbReference type="ARBA" id="ARBA00004196"/>
    </source>
</evidence>
<evidence type="ECO:0000313" key="8">
    <source>
        <dbReference type="Proteomes" id="UP000078454"/>
    </source>
</evidence>
<dbReference type="GO" id="GO:1901678">
    <property type="term" value="P:iron coordination entity transport"/>
    <property type="evidence" value="ECO:0007669"/>
    <property type="project" value="UniProtKB-ARBA"/>
</dbReference>
<evidence type="ECO:0000259" key="6">
    <source>
        <dbReference type="PROSITE" id="PS50983"/>
    </source>
</evidence>
<keyword evidence="8" id="KW-1185">Reference proteome</keyword>
<dbReference type="PANTHER" id="PTHR30532">
    <property type="entry name" value="IRON III DICITRATE-BINDING PERIPLASMIC PROTEIN"/>
    <property type="match status" value="1"/>
</dbReference>
<dbReference type="InterPro" id="IPR051313">
    <property type="entry name" value="Bact_iron-sidero_bind"/>
</dbReference>
<dbReference type="PANTHER" id="PTHR30532:SF26">
    <property type="entry name" value="IRON(3+)-HYDROXAMATE-BINDING PROTEIN FHUD"/>
    <property type="match status" value="1"/>
</dbReference>
<keyword evidence="3" id="KW-0813">Transport</keyword>
<dbReference type="PROSITE" id="PS50983">
    <property type="entry name" value="FE_B12_PBP"/>
    <property type="match status" value="1"/>
</dbReference>
<proteinExistence type="inferred from homology"/>
<evidence type="ECO:0000256" key="4">
    <source>
        <dbReference type="ARBA" id="ARBA00022729"/>
    </source>
</evidence>
<feature type="chain" id="PRO_5039076390" description="Fe/B12 periplasmic-binding domain-containing protein" evidence="5">
    <location>
        <begin position="36"/>
        <end position="349"/>
    </location>
</feature>
<dbReference type="STRING" id="1850517.A8708_05245"/>
<dbReference type="EMBL" id="LYPB01000087">
    <property type="protein sequence ID" value="OAS14906.1"/>
    <property type="molecule type" value="Genomic_DNA"/>
</dbReference>